<evidence type="ECO:0000259" key="10">
    <source>
        <dbReference type="PROSITE" id="PS51296"/>
    </source>
</evidence>
<keyword evidence="2" id="KW-0285">Flavoprotein</keyword>
<evidence type="ECO:0000256" key="6">
    <source>
        <dbReference type="ARBA" id="ARBA00023002"/>
    </source>
</evidence>
<feature type="region of interest" description="Disordered" evidence="9">
    <location>
        <begin position="412"/>
        <end position="443"/>
    </location>
</feature>
<dbReference type="Gene3D" id="2.102.10.10">
    <property type="entry name" value="Rieske [2Fe-2S] iron-sulphur domain"/>
    <property type="match status" value="1"/>
</dbReference>
<evidence type="ECO:0000256" key="1">
    <source>
        <dbReference type="ARBA" id="ARBA00001974"/>
    </source>
</evidence>
<keyword evidence="12" id="KW-1185">Reference proteome</keyword>
<keyword evidence="8" id="KW-0411">Iron-sulfur</keyword>
<dbReference type="CDD" id="cd03478">
    <property type="entry name" value="Rieske_AIFL_N"/>
    <property type="match status" value="1"/>
</dbReference>
<evidence type="ECO:0000313" key="11">
    <source>
        <dbReference type="EMBL" id="RDI51379.1"/>
    </source>
</evidence>
<dbReference type="Pfam" id="PF00355">
    <property type="entry name" value="Rieske"/>
    <property type="match status" value="1"/>
</dbReference>
<keyword evidence="5" id="KW-0274">FAD</keyword>
<dbReference type="Gene3D" id="3.50.50.60">
    <property type="entry name" value="FAD/NAD(P)-binding domain"/>
    <property type="match status" value="2"/>
</dbReference>
<dbReference type="EMBL" id="QQBB01000018">
    <property type="protein sequence ID" value="RDI51379.1"/>
    <property type="molecule type" value="Genomic_DNA"/>
</dbReference>
<accession>A0A370H4Z5</accession>
<dbReference type="SUPFAM" id="SSF50022">
    <property type="entry name" value="ISP domain"/>
    <property type="match status" value="1"/>
</dbReference>
<dbReference type="GO" id="GO:0016651">
    <property type="term" value="F:oxidoreductase activity, acting on NAD(P)H"/>
    <property type="evidence" value="ECO:0007669"/>
    <property type="project" value="TreeGrafter"/>
</dbReference>
<dbReference type="SUPFAM" id="SSF51905">
    <property type="entry name" value="FAD/NAD(P)-binding domain"/>
    <property type="match status" value="2"/>
</dbReference>
<dbReference type="AlphaFoldDB" id="A0A370H4Z5"/>
<dbReference type="RefSeq" id="WP_425374308.1">
    <property type="nucleotide sequence ID" value="NZ_QQBB01000018.1"/>
</dbReference>
<dbReference type="Proteomes" id="UP000254925">
    <property type="component" value="Unassembled WGS sequence"/>
</dbReference>
<dbReference type="InterPro" id="IPR036188">
    <property type="entry name" value="FAD/NAD-bd_sf"/>
</dbReference>
<gene>
    <name evidence="11" type="ORF">DES45_11835</name>
</gene>
<evidence type="ECO:0000256" key="9">
    <source>
        <dbReference type="SAM" id="MobiDB-lite"/>
    </source>
</evidence>
<evidence type="ECO:0000256" key="7">
    <source>
        <dbReference type="ARBA" id="ARBA00023004"/>
    </source>
</evidence>
<feature type="domain" description="Rieske" evidence="10">
    <location>
        <begin position="23"/>
        <end position="118"/>
    </location>
</feature>
<dbReference type="InterPro" id="IPR036922">
    <property type="entry name" value="Rieske_2Fe-2S_sf"/>
</dbReference>
<dbReference type="GO" id="GO:0005737">
    <property type="term" value="C:cytoplasm"/>
    <property type="evidence" value="ECO:0007669"/>
    <property type="project" value="TreeGrafter"/>
</dbReference>
<keyword evidence="6" id="KW-0560">Oxidoreductase</keyword>
<dbReference type="PRINTS" id="PR00368">
    <property type="entry name" value="FADPNR"/>
</dbReference>
<dbReference type="PROSITE" id="PS51296">
    <property type="entry name" value="RIESKE"/>
    <property type="match status" value="1"/>
</dbReference>
<comment type="cofactor">
    <cofactor evidence="1">
        <name>FAD</name>
        <dbReference type="ChEBI" id="CHEBI:57692"/>
    </cofactor>
</comment>
<dbReference type="PANTHER" id="PTHR43557">
    <property type="entry name" value="APOPTOSIS-INDUCING FACTOR 1"/>
    <property type="match status" value="1"/>
</dbReference>
<dbReference type="InterPro" id="IPR050446">
    <property type="entry name" value="FAD-oxidoreductase/Apoptosis"/>
</dbReference>
<comment type="caution">
    <text evidence="11">The sequence shown here is derived from an EMBL/GenBank/DDBJ whole genome shotgun (WGS) entry which is preliminary data.</text>
</comment>
<proteinExistence type="predicted"/>
<dbReference type="Pfam" id="PF07992">
    <property type="entry name" value="Pyr_redox_2"/>
    <property type="match status" value="1"/>
</dbReference>
<name>A0A370H4Z5_9HYPH</name>
<dbReference type="PRINTS" id="PR00411">
    <property type="entry name" value="PNDRDTASEI"/>
</dbReference>
<dbReference type="InterPro" id="IPR017941">
    <property type="entry name" value="Rieske_2Fe-2S"/>
</dbReference>
<keyword evidence="7" id="KW-0408">Iron</keyword>
<dbReference type="PANTHER" id="PTHR43557:SF2">
    <property type="entry name" value="RIESKE DOMAIN-CONTAINING PROTEIN-RELATED"/>
    <property type="match status" value="1"/>
</dbReference>
<sequence length="443" mass="46932">MGTYSLLDQVRAKPASSSNPDLAQGVAFDDLEDGGMLAGHVGGKAVLLARRGDEVFAIGAACTHYGAPLKDGLLVGNTVRCPWHHAAFCLRTGEALRAPALNPVSCWRVERQHGVIYVREKLERTTGTQPPVRSDVPKSVVIVGGGAAGNAAAEMLRREGYSGRLTMLSADESGPCDRPNLSKGFLAGTASDASNLLRPLEFYEHRGIDLKLNARVALIDRSASVVHLVDGSSYPYDALLLATGAEPVRLDVPGVDFPHVHYLRTLADSRALVAKAHSSRQAVVIGASFIGLEVAASLRARDVEVHVVAPDSIPMERVLGAEVGTFVRRLHEGHGVVFHLETTVRSIDEQCVTLASGARLNADLVVVGIGVTPALALAEKAGLAIDRGRRGGCVPANERTGHFRSRRYRAVAGSAHGGEHPRRALGCGRTPGSDRGARHSRTA</sequence>
<keyword evidence="3" id="KW-0001">2Fe-2S</keyword>
<dbReference type="GO" id="GO:0051537">
    <property type="term" value="F:2 iron, 2 sulfur cluster binding"/>
    <property type="evidence" value="ECO:0007669"/>
    <property type="project" value="UniProtKB-KW"/>
</dbReference>
<reference evidence="11 12" key="1">
    <citation type="submission" date="2018-07" db="EMBL/GenBank/DDBJ databases">
        <title>Genomic Encyclopedia of Type Strains, Phase IV (KMG-IV): sequencing the most valuable type-strain genomes for metagenomic binning, comparative biology and taxonomic classification.</title>
        <authorList>
            <person name="Goeker M."/>
        </authorList>
    </citation>
    <scope>NUCLEOTIDE SEQUENCE [LARGE SCALE GENOMIC DNA]</scope>
    <source>
        <strain evidence="11 12">DSM 14364</strain>
    </source>
</reference>
<evidence type="ECO:0000256" key="4">
    <source>
        <dbReference type="ARBA" id="ARBA00022723"/>
    </source>
</evidence>
<evidence type="ECO:0000313" key="12">
    <source>
        <dbReference type="Proteomes" id="UP000254925"/>
    </source>
</evidence>
<dbReference type="InterPro" id="IPR023753">
    <property type="entry name" value="FAD/NAD-binding_dom"/>
</dbReference>
<evidence type="ECO:0000256" key="2">
    <source>
        <dbReference type="ARBA" id="ARBA00022630"/>
    </source>
</evidence>
<evidence type="ECO:0000256" key="5">
    <source>
        <dbReference type="ARBA" id="ARBA00022827"/>
    </source>
</evidence>
<dbReference type="GO" id="GO:0046872">
    <property type="term" value="F:metal ion binding"/>
    <property type="evidence" value="ECO:0007669"/>
    <property type="project" value="UniProtKB-KW"/>
</dbReference>
<protein>
    <submittedName>
        <fullName evidence="11">Rieske-like 2Fe-2S protein</fullName>
    </submittedName>
</protein>
<evidence type="ECO:0000256" key="8">
    <source>
        <dbReference type="ARBA" id="ARBA00023014"/>
    </source>
</evidence>
<keyword evidence="4" id="KW-0479">Metal-binding</keyword>
<evidence type="ECO:0000256" key="3">
    <source>
        <dbReference type="ARBA" id="ARBA00022714"/>
    </source>
</evidence>
<organism evidence="11 12">
    <name type="scientific">Microvirga subterranea</name>
    <dbReference type="NCBI Taxonomy" id="186651"/>
    <lineage>
        <taxon>Bacteria</taxon>
        <taxon>Pseudomonadati</taxon>
        <taxon>Pseudomonadota</taxon>
        <taxon>Alphaproteobacteria</taxon>
        <taxon>Hyphomicrobiales</taxon>
        <taxon>Methylobacteriaceae</taxon>
        <taxon>Microvirga</taxon>
    </lineage>
</organism>